<sequence>MIVGVTGASGFIGQNLVPELIKNGHRVRILVRSKNQKILWPEVEAYYGDFSNPSSLVDFVKDLEAVVHCAGVIKALRKEDFIMGNYNSTKNLVDAINIAKPKNFKRFIFLSSQSAQGPSKELIPRKVEQTPEPVSWYGKSKLMAENYIINSLQYPYTILRLSTVYGPHDRETLRFFQYVKWGLFPMPNGEKYLSIIYVKDVVKLILMLLEKKDVGINRIYFVANPEYTTLSSIIENIKSLSGKRRVLKITIPEWIFRPALKLSETIAKITKSPTIANSDKANELAEKYWIGDPTHLYEETGFKPNYSIIEGLYETLMWYKENRWL</sequence>
<dbReference type="EMBL" id="DTGG01000093">
    <property type="protein sequence ID" value="HFZ09087.1"/>
    <property type="molecule type" value="Genomic_DNA"/>
</dbReference>
<feature type="domain" description="NAD-dependent epimerase/dehydratase" evidence="1">
    <location>
        <begin position="5"/>
        <end position="222"/>
    </location>
</feature>
<proteinExistence type="predicted"/>
<dbReference type="Pfam" id="PF01370">
    <property type="entry name" value="Epimerase"/>
    <property type="match status" value="1"/>
</dbReference>
<comment type="caution">
    <text evidence="2">The sequence shown here is derived from an EMBL/GenBank/DDBJ whole genome shotgun (WGS) entry which is preliminary data.</text>
</comment>
<protein>
    <submittedName>
        <fullName evidence="2">NAD(P)-dependent oxidoreductase</fullName>
    </submittedName>
</protein>
<name>A0A7V3N5P8_UNCC3</name>
<dbReference type="SUPFAM" id="SSF51735">
    <property type="entry name" value="NAD(P)-binding Rossmann-fold domains"/>
    <property type="match status" value="1"/>
</dbReference>
<dbReference type="Gene3D" id="3.40.50.720">
    <property type="entry name" value="NAD(P)-binding Rossmann-like Domain"/>
    <property type="match status" value="1"/>
</dbReference>
<organism evidence="2">
    <name type="scientific">candidate division CPR3 bacterium</name>
    <dbReference type="NCBI Taxonomy" id="2268181"/>
    <lineage>
        <taxon>Bacteria</taxon>
        <taxon>Bacteria division CPR3</taxon>
    </lineage>
</organism>
<evidence type="ECO:0000259" key="1">
    <source>
        <dbReference type="Pfam" id="PF01370"/>
    </source>
</evidence>
<dbReference type="PANTHER" id="PTHR43245:SF58">
    <property type="entry name" value="BLL5923 PROTEIN"/>
    <property type="match status" value="1"/>
</dbReference>
<accession>A0A7V3N5P8</accession>
<dbReference type="AlphaFoldDB" id="A0A7V3N5P8"/>
<evidence type="ECO:0000313" key="2">
    <source>
        <dbReference type="EMBL" id="HFZ09087.1"/>
    </source>
</evidence>
<dbReference type="InterPro" id="IPR050177">
    <property type="entry name" value="Lipid_A_modif_metabolic_enz"/>
</dbReference>
<gene>
    <name evidence="2" type="ORF">ENV41_03025</name>
</gene>
<dbReference type="InterPro" id="IPR001509">
    <property type="entry name" value="Epimerase_deHydtase"/>
</dbReference>
<reference evidence="2" key="1">
    <citation type="journal article" date="2020" name="mSystems">
        <title>Genome- and Community-Level Interaction Insights into Carbon Utilization and Element Cycling Functions of Hydrothermarchaeota in Hydrothermal Sediment.</title>
        <authorList>
            <person name="Zhou Z."/>
            <person name="Liu Y."/>
            <person name="Xu W."/>
            <person name="Pan J."/>
            <person name="Luo Z.H."/>
            <person name="Li M."/>
        </authorList>
    </citation>
    <scope>NUCLEOTIDE SEQUENCE [LARGE SCALE GENOMIC DNA]</scope>
    <source>
        <strain evidence="2">SpSt-757</strain>
    </source>
</reference>
<dbReference type="InterPro" id="IPR036291">
    <property type="entry name" value="NAD(P)-bd_dom_sf"/>
</dbReference>
<dbReference type="PANTHER" id="PTHR43245">
    <property type="entry name" value="BIFUNCTIONAL POLYMYXIN RESISTANCE PROTEIN ARNA"/>
    <property type="match status" value="1"/>
</dbReference>